<dbReference type="RefSeq" id="WP_135623414.1">
    <property type="nucleotide sequence ID" value="NZ_RQGD01000023.1"/>
</dbReference>
<dbReference type="PANTHER" id="PTHR39176:SF1">
    <property type="entry name" value="PERIPLASMIC PROTEIN"/>
    <property type="match status" value="1"/>
</dbReference>
<reference evidence="3" key="1">
    <citation type="journal article" date="2019" name="PLoS Negl. Trop. Dis.">
        <title>Revisiting the worldwide diversity of Leptospira species in the environment.</title>
        <authorList>
            <person name="Vincent A.T."/>
            <person name="Schiettekatte O."/>
            <person name="Bourhy P."/>
            <person name="Veyrier F.J."/>
            <person name="Picardeau M."/>
        </authorList>
    </citation>
    <scope>NUCLEOTIDE SEQUENCE [LARGE SCALE GENOMIC DNA]</scope>
    <source>
        <strain evidence="3">201702476</strain>
    </source>
</reference>
<dbReference type="OrthoDB" id="7340239at2"/>
<dbReference type="InterPro" id="IPR009739">
    <property type="entry name" value="LprI-like_N"/>
</dbReference>
<organism evidence="3 4">
    <name type="scientific">Leptospira ognonensis</name>
    <dbReference type="NCBI Taxonomy" id="2484945"/>
    <lineage>
        <taxon>Bacteria</taxon>
        <taxon>Pseudomonadati</taxon>
        <taxon>Spirochaetota</taxon>
        <taxon>Spirochaetia</taxon>
        <taxon>Leptospirales</taxon>
        <taxon>Leptospiraceae</taxon>
        <taxon>Leptospira</taxon>
    </lineage>
</organism>
<comment type="caution">
    <text evidence="3">The sequence shown here is derived from an EMBL/GenBank/DDBJ whole genome shotgun (WGS) entry which is preliminary data.</text>
</comment>
<feature type="signal peptide" evidence="1">
    <location>
        <begin position="1"/>
        <end position="18"/>
    </location>
</feature>
<keyword evidence="1" id="KW-0732">Signal</keyword>
<dbReference type="Proteomes" id="UP000297693">
    <property type="component" value="Unassembled WGS sequence"/>
</dbReference>
<dbReference type="EMBL" id="RQGD01000023">
    <property type="protein sequence ID" value="TGL59725.1"/>
    <property type="molecule type" value="Genomic_DNA"/>
</dbReference>
<name>A0A4V6QM59_9LEPT</name>
<evidence type="ECO:0000313" key="4">
    <source>
        <dbReference type="Proteomes" id="UP000297693"/>
    </source>
</evidence>
<dbReference type="Gene3D" id="1.20.1270.180">
    <property type="match status" value="1"/>
</dbReference>
<dbReference type="AlphaFoldDB" id="A0A4V6QM59"/>
<evidence type="ECO:0000259" key="2">
    <source>
        <dbReference type="Pfam" id="PF07007"/>
    </source>
</evidence>
<keyword evidence="4" id="KW-1185">Reference proteome</keyword>
<feature type="domain" description="Lysozyme inhibitor LprI-like N-terminal" evidence="2">
    <location>
        <begin position="31"/>
        <end position="105"/>
    </location>
</feature>
<protein>
    <submittedName>
        <fullName evidence="3">DUF1311 domain-containing protein</fullName>
    </submittedName>
</protein>
<evidence type="ECO:0000313" key="3">
    <source>
        <dbReference type="EMBL" id="TGL59725.1"/>
    </source>
</evidence>
<evidence type="ECO:0000256" key="1">
    <source>
        <dbReference type="SAM" id="SignalP"/>
    </source>
</evidence>
<gene>
    <name evidence="3" type="ORF">EHQ58_08245</name>
</gene>
<proteinExistence type="predicted"/>
<accession>A0A4V6QM59</accession>
<dbReference type="PANTHER" id="PTHR39176">
    <property type="entry name" value="PERIPLASMIC PROTEIN-RELATED"/>
    <property type="match status" value="1"/>
</dbReference>
<dbReference type="Pfam" id="PF07007">
    <property type="entry name" value="LprI"/>
    <property type="match status" value="1"/>
</dbReference>
<feature type="chain" id="PRO_5020205264" evidence="1">
    <location>
        <begin position="19"/>
        <end position="125"/>
    </location>
</feature>
<sequence length="125" mass="14538">MKQLIVLFMFLLSSAVFADNCDQVKEGFDGLYCLQKVYFQADKELNDSYKKLNTLIDAKLKKKLKETQLTWIQERNTECSWKDERGSFVNMDCAKNKTVSRTNFLNDRIRECKSTGCQPSEFNAP</sequence>